<name>A0A4R4P8C9_9ACTN</name>
<dbReference type="Proteomes" id="UP000295431">
    <property type="component" value="Unassembled WGS sequence"/>
</dbReference>
<reference evidence="1 2" key="1">
    <citation type="submission" date="2019-03" db="EMBL/GenBank/DDBJ databases">
        <title>Draft genome sequences of novel Actinobacteria.</title>
        <authorList>
            <person name="Sahin N."/>
            <person name="Ay H."/>
            <person name="Saygin H."/>
        </authorList>
    </citation>
    <scope>NUCLEOTIDE SEQUENCE [LARGE SCALE GENOMIC DNA]</scope>
    <source>
        <strain evidence="1 2">DSM 45347</strain>
    </source>
</reference>
<protein>
    <submittedName>
        <fullName evidence="1">Uncharacterized protein</fullName>
    </submittedName>
</protein>
<gene>
    <name evidence="1" type="ORF">E1284_12650</name>
</gene>
<sequence length="197" mass="20922">MQDSWVHVGRLWTNGEPFLALDAALREAWQGFSDDEFDRIVELGPQETSILVGSERAALVGGDGVVRDDSWIEVFQAASGTVAIVQASGGDYSEALARALEYPTAQDEDGDTLNVRSGALAIFSAAVDGAGPHSVPLLAAQPGPVPAVHGPPSPGVDPGLLLATAHTTYKLKVRWYTELDEDDCFARWLLVPVQAKG</sequence>
<comment type="caution">
    <text evidence="1">The sequence shown here is derived from an EMBL/GenBank/DDBJ whole genome shotgun (WGS) entry which is preliminary data.</text>
</comment>
<dbReference type="RefSeq" id="WP_131939240.1">
    <property type="nucleotide sequence ID" value="NZ_BAAAMX010000010.1"/>
</dbReference>
<dbReference type="AlphaFoldDB" id="A0A4R4P8C9"/>
<dbReference type="EMBL" id="SMJW01000050">
    <property type="protein sequence ID" value="TDC16442.1"/>
    <property type="molecule type" value="Genomic_DNA"/>
</dbReference>
<evidence type="ECO:0000313" key="2">
    <source>
        <dbReference type="Proteomes" id="UP000295431"/>
    </source>
</evidence>
<evidence type="ECO:0000313" key="1">
    <source>
        <dbReference type="EMBL" id="TDC16442.1"/>
    </source>
</evidence>
<proteinExistence type="predicted"/>
<accession>A0A4R4P8C9</accession>
<keyword evidence="2" id="KW-1185">Reference proteome</keyword>
<dbReference type="OrthoDB" id="3388435at2"/>
<organism evidence="1 2">
    <name type="scientific">Actinomadura bangladeshensis</name>
    <dbReference type="NCBI Taxonomy" id="453573"/>
    <lineage>
        <taxon>Bacteria</taxon>
        <taxon>Bacillati</taxon>
        <taxon>Actinomycetota</taxon>
        <taxon>Actinomycetes</taxon>
        <taxon>Streptosporangiales</taxon>
        <taxon>Thermomonosporaceae</taxon>
        <taxon>Actinomadura</taxon>
    </lineage>
</organism>